<feature type="region of interest" description="Disordered" evidence="1">
    <location>
        <begin position="2187"/>
        <end position="2213"/>
    </location>
</feature>
<feature type="region of interest" description="Disordered" evidence="1">
    <location>
        <begin position="1762"/>
        <end position="1828"/>
    </location>
</feature>
<feature type="region of interest" description="Disordered" evidence="1">
    <location>
        <begin position="1283"/>
        <end position="1315"/>
    </location>
</feature>
<feature type="compositionally biased region" description="Low complexity" evidence="1">
    <location>
        <begin position="209"/>
        <end position="221"/>
    </location>
</feature>
<feature type="region of interest" description="Disordered" evidence="1">
    <location>
        <begin position="767"/>
        <end position="815"/>
    </location>
</feature>
<feature type="compositionally biased region" description="Basic and acidic residues" evidence="1">
    <location>
        <begin position="797"/>
        <end position="815"/>
    </location>
</feature>
<feature type="compositionally biased region" description="Low complexity" evidence="1">
    <location>
        <begin position="229"/>
        <end position="265"/>
    </location>
</feature>
<feature type="compositionally biased region" description="Polar residues" evidence="1">
    <location>
        <begin position="557"/>
        <end position="574"/>
    </location>
</feature>
<feature type="region of interest" description="Disordered" evidence="1">
    <location>
        <begin position="1218"/>
        <end position="1240"/>
    </location>
</feature>
<name>A0A6V7GZS4_9HYME</name>
<feature type="compositionally biased region" description="Basic and acidic residues" evidence="1">
    <location>
        <begin position="696"/>
        <end position="731"/>
    </location>
</feature>
<evidence type="ECO:0000313" key="3">
    <source>
        <dbReference type="EMBL" id="CAD1472127.1"/>
    </source>
</evidence>
<feature type="compositionally biased region" description="Basic and acidic residues" evidence="1">
    <location>
        <begin position="1283"/>
        <end position="1295"/>
    </location>
</feature>
<keyword evidence="4" id="KW-1185">Reference proteome</keyword>
<feature type="compositionally biased region" description="Basic and acidic residues" evidence="1">
    <location>
        <begin position="1225"/>
        <end position="1234"/>
    </location>
</feature>
<feature type="compositionally biased region" description="Low complexity" evidence="1">
    <location>
        <begin position="898"/>
        <end position="908"/>
    </location>
</feature>
<dbReference type="InterPro" id="IPR011993">
    <property type="entry name" value="PH-like_dom_sf"/>
</dbReference>
<feature type="region of interest" description="Disordered" evidence="1">
    <location>
        <begin position="169"/>
        <end position="269"/>
    </location>
</feature>
<accession>A0A6V7GZS4</accession>
<dbReference type="InterPro" id="IPR001849">
    <property type="entry name" value="PH_domain"/>
</dbReference>
<feature type="compositionally biased region" description="Basic and acidic residues" evidence="1">
    <location>
        <begin position="1184"/>
        <end position="1196"/>
    </location>
</feature>
<feature type="region of interest" description="Disordered" evidence="1">
    <location>
        <begin position="1630"/>
        <end position="1653"/>
    </location>
</feature>
<dbReference type="CDD" id="cd13248">
    <property type="entry name" value="PH_PEPP1_2_3"/>
    <property type="match status" value="1"/>
</dbReference>
<reference evidence="3" key="1">
    <citation type="submission" date="2020-07" db="EMBL/GenBank/DDBJ databases">
        <authorList>
            <person name="Nazaruddin N."/>
        </authorList>
    </citation>
    <scope>NUCLEOTIDE SEQUENCE</scope>
</reference>
<feature type="region of interest" description="Disordered" evidence="1">
    <location>
        <begin position="1049"/>
        <end position="1080"/>
    </location>
</feature>
<dbReference type="Proteomes" id="UP000752696">
    <property type="component" value="Unassembled WGS sequence"/>
</dbReference>
<feature type="compositionally biased region" description="Polar residues" evidence="1">
    <location>
        <begin position="954"/>
        <end position="975"/>
    </location>
</feature>
<dbReference type="PANTHER" id="PTHR12752">
    <property type="entry name" value="PHOSPHOINOSITOL 3-PHOSPHATE-BINDING PROTEIN"/>
    <property type="match status" value="1"/>
</dbReference>
<feature type="region of interest" description="Disordered" evidence="1">
    <location>
        <begin position="2137"/>
        <end position="2165"/>
    </location>
</feature>
<feature type="compositionally biased region" description="Polar residues" evidence="1">
    <location>
        <begin position="830"/>
        <end position="842"/>
    </location>
</feature>
<feature type="region of interest" description="Disordered" evidence="1">
    <location>
        <begin position="15"/>
        <end position="43"/>
    </location>
</feature>
<feature type="compositionally biased region" description="Basic and acidic residues" evidence="1">
    <location>
        <begin position="545"/>
        <end position="556"/>
    </location>
</feature>
<feature type="compositionally biased region" description="Low complexity" evidence="1">
    <location>
        <begin position="177"/>
        <end position="190"/>
    </location>
</feature>
<feature type="region of interest" description="Disordered" evidence="1">
    <location>
        <begin position="1454"/>
        <end position="1516"/>
    </location>
</feature>
<feature type="compositionally biased region" description="Polar residues" evidence="1">
    <location>
        <begin position="628"/>
        <end position="638"/>
    </location>
</feature>
<feature type="compositionally biased region" description="Basic and acidic residues" evidence="1">
    <location>
        <begin position="872"/>
        <end position="896"/>
    </location>
</feature>
<feature type="region of interest" description="Disordered" evidence="1">
    <location>
        <begin position="696"/>
        <end position="755"/>
    </location>
</feature>
<dbReference type="PROSITE" id="PS50003">
    <property type="entry name" value="PH_DOMAIN"/>
    <property type="match status" value="1"/>
</dbReference>
<protein>
    <recommendedName>
        <fullName evidence="2">PH domain-containing protein</fullName>
    </recommendedName>
</protein>
<feature type="region of interest" description="Disordered" evidence="1">
    <location>
        <begin position="830"/>
        <end position="850"/>
    </location>
</feature>
<feature type="domain" description="PH" evidence="2">
    <location>
        <begin position="50"/>
        <end position="149"/>
    </location>
</feature>
<feature type="compositionally biased region" description="Polar residues" evidence="1">
    <location>
        <begin position="742"/>
        <end position="752"/>
    </location>
</feature>
<feature type="region of interest" description="Disordered" evidence="1">
    <location>
        <begin position="1577"/>
        <end position="1617"/>
    </location>
</feature>
<feature type="compositionally biased region" description="Basic and acidic residues" evidence="1">
    <location>
        <begin position="2226"/>
        <end position="2236"/>
    </location>
</feature>
<evidence type="ECO:0000256" key="1">
    <source>
        <dbReference type="SAM" id="MobiDB-lite"/>
    </source>
</evidence>
<feature type="compositionally biased region" description="Basic and acidic residues" evidence="1">
    <location>
        <begin position="1804"/>
        <end position="1814"/>
    </location>
</feature>
<comment type="caution">
    <text evidence="3">The sequence shown here is derived from an EMBL/GenBank/DDBJ whole genome shotgun (WGS) entry which is preliminary data.</text>
</comment>
<feature type="compositionally biased region" description="Low complexity" evidence="1">
    <location>
        <begin position="615"/>
        <end position="627"/>
    </location>
</feature>
<evidence type="ECO:0000313" key="4">
    <source>
        <dbReference type="Proteomes" id="UP000752696"/>
    </source>
</evidence>
<evidence type="ECO:0000259" key="2">
    <source>
        <dbReference type="PROSITE" id="PS50003"/>
    </source>
</evidence>
<feature type="region of interest" description="Disordered" evidence="1">
    <location>
        <begin position="615"/>
        <end position="638"/>
    </location>
</feature>
<feature type="compositionally biased region" description="Basic residues" evidence="1">
    <location>
        <begin position="918"/>
        <end position="933"/>
    </location>
</feature>
<feature type="region of interest" description="Disordered" evidence="1">
    <location>
        <begin position="672"/>
        <end position="691"/>
    </location>
</feature>
<dbReference type="PANTHER" id="PTHR12752:SF9">
    <property type="entry name" value="KRAMER, ISOFORM I"/>
    <property type="match status" value="1"/>
</dbReference>
<feature type="compositionally biased region" description="Basic and acidic residues" evidence="1">
    <location>
        <begin position="1012"/>
        <end position="1031"/>
    </location>
</feature>
<feature type="compositionally biased region" description="Polar residues" evidence="1">
    <location>
        <begin position="2149"/>
        <end position="2161"/>
    </location>
</feature>
<dbReference type="SMART" id="SM00233">
    <property type="entry name" value="PH"/>
    <property type="match status" value="1"/>
</dbReference>
<feature type="compositionally biased region" description="Low complexity" evidence="1">
    <location>
        <begin position="1911"/>
        <end position="1929"/>
    </location>
</feature>
<dbReference type="OrthoDB" id="43122at2759"/>
<feature type="non-terminal residue" evidence="3">
    <location>
        <position position="2376"/>
    </location>
</feature>
<proteinExistence type="predicted"/>
<gene>
    <name evidence="3" type="ORF">MHI_LOCUS262337</name>
</gene>
<feature type="compositionally biased region" description="Polar residues" evidence="1">
    <location>
        <begin position="425"/>
        <end position="434"/>
    </location>
</feature>
<dbReference type="Pfam" id="PF00169">
    <property type="entry name" value="PH"/>
    <property type="match status" value="1"/>
</dbReference>
<feature type="compositionally biased region" description="Polar residues" evidence="1">
    <location>
        <begin position="1595"/>
        <end position="1604"/>
    </location>
</feature>
<feature type="compositionally biased region" description="Basic and acidic residues" evidence="1">
    <location>
        <begin position="1472"/>
        <end position="1483"/>
    </location>
</feature>
<feature type="region of interest" description="Disordered" evidence="1">
    <location>
        <begin position="364"/>
        <end position="476"/>
    </location>
</feature>
<feature type="compositionally biased region" description="Basic and acidic residues" evidence="1">
    <location>
        <begin position="1638"/>
        <end position="1649"/>
    </location>
</feature>
<dbReference type="EMBL" id="CAJDYZ010005002">
    <property type="protein sequence ID" value="CAD1472127.1"/>
    <property type="molecule type" value="Genomic_DNA"/>
</dbReference>
<sequence length="2376" mass="265449">VVQAAPLPVPVQVRSKNDGSGVAASVSGVRRRSGSQGLRSPAAKRPLSAPVALQGWLHKQGSEGLMLWKKRWFVLSEYCLFYYKGPEEEKLLGSILLPSYRVTVCKPEDKVNKKFAFKAEHANMRTYHFAADSRESMNQWVNALTLATLLQDPSPGAGEAAVVIEIAGQQDGERSARPSVSSISSILNQSADDSDSGFHGFQSRDDPSHASNNNSSPNSVNTASFPNLSGSNSNSNTNNGSNNNNNNNNNAINSAITNSGNNNAGDVQPMVNGWIQQQTPYGEASTSQHQQQPQYGQLIPTSQQLQQSHPYQQHQALLHQHLSQHQNANQLHHTKHVIQQVAQPQSHLIVAGNVQTVQPMPRKFGQPIYANAPPKPRRLADGSTEYSTPSPDPDYRKSPVSPDVTVTSKSPMSDYDRGSMIYGTRMTQPSQQSLRTDKSGLNYGYGQQVQTERRTPDTYGRSAAKPRSSARGNGDYEEVYGAPQLYQRPAGPVGYTKGSSPAPIPIPLYAQQHQQQYQQQIHSPVTPSNMPIMRQPRAQPPPRPHSADFLEYEATRKPQQQMPPQCEESLNQQRRPQRPKSSLDIVTPSDTTNDGYFYSEERYAAQMRQSAVYLHQTPQHHQQQRNQSLSRATMTSKVTAAIRDRSDESRMATLPDVSCSGLRRAQREHVHQQHMLPHQSLQRHTDRINSNEAKLRRSLREKSYEPSSREMLSHMAEDDRTIPRRIPREYESSMGGWGGRPTSHTGQGTTHVGQPCHVPHAAARRWNEQQQFCRSASARLPRTRHPAALDPDDEDYGERSSEQDSRDGERKIQQREESMKRLLEWKQRMLQSPLTRKPSASANRGRPQNELSSYYKQQALLELAAHEASVAEGRHSRRRDDGHRPHVRSKSTDGRRTVVNVSRYNSYSSDDEELGDVRRKRTRRPSHAGRSPRQHGDNRSPGNTPQDAMPATGRHTQNTVRVSNDRQTSSPTASVLPNLGGIPPDAGYEEVSFLSATRADRSPPYLTPEQRSTPKIDQQDRDPCPFDEDKFKKKPSGILKTSTVYGVEQAGKSSNASTETWPTQKTVQWTTKKEPDDWDSNIDESKVIKEFSYQYIKPKEELESKIEDRTAPGKSETMNLVQCRIRSFELNMDGSSPVKEMYAMQEPLKVSPLQATEAHVSKLDCSKKASSIIRSFALGESESQDSKCKNVKDGHAKQASTDSNKSVKDLLADFERKSQQVQRQEYGRHQEAKHRGVFSDSEALLYDTGSDLDQRDRNEDAEDERIRKVDIVVAEPIDDRKMYTDTTKRKGDVSFRRKKRSFSKESENDQTISTEDLDILSNPSCARLSVTESLLTHGDRLSGESGTTSPTVKQEDIICPEEHYLPMTPRKAILDPNDDRPNPKMMESLFANLDHEESSYVEMAQNGMTHSLLAPTDETGKHDSGDYSTLDTPHYEFVCVSDNKMEPVYMEVSQLSEKEEQDDGKVSLKKRSHDDSARSRTDLPDILTALKSDSSDADDESSKDLDSIDAPRHPRFSLSDTFRPASYYLGASRTMIAELHDSSDSELVSPPPIPTSPPPLDDLDSLDMQESLEIKKVSPQVAVTKDNSSSRDSPKSWNKPMSQIETHRPPSRFSDATISSTFRDSRISLESASGSDSVELRTPEEEARHRQLKTRPVSEMCEVLDSLDELASLGSRFDGASIDLDQFLEELQARDAFNVDLYAKDLSYNSIYGFNENMMVVDKLQKTTCHDLSRQANLGFENLDHSLRYNGGAVNKMGSASSLPSMRVCDAPPSHQHSQSFTGDAHYENISSFSPLRNSPAIRSDNDQSRDNSHRYQRGSQSNLLAASHSRDSSYSLASGAASISTSMACQRPASAQSSIHSPTGSMSLGNHGNSLITCNMLQNASPYSDQRFHSHSRSASQDSARYSMISNHRSSSSQDSSHYPTSTSTVKANPAPQSYLPGEPHPQSEQSTAPYYYSDLQGSINAVDVESTKPIGHTSRLPQLNNQRDDASALNKRNDIGRIVNPIPRQMPPRQIQVDDINQAMRIAAQLRKTTCQLLSDNKVSLVDKKNFYEADTLRRVKSTDPLPDVSSVEINTRNLYPHGLRDKSNGRDAFELAVGTQTSHRRSRSLEGLLDDVGLQNLVEQRNRSNRVAMIQPSRVEEIPQSVDGTDASSTSSNFHVDDPWEQDSLWRESLRRVSLRNARSLDNLDNPPRSIVPNSDSKGRNKITRGATYVNDSVILRRDNCSEDPSDRPRVKRRANKEQQERNEVVDDLTYESLSMERIHASGYVWDAQNEAYRKATAEDRDHFLEEGNLPPVRSVSETTQQVSGPAAFELDREKLRQWDLLSSACLLQEQQRGSMADSGRGLPIVERPGDVLDVMKNGARPVNSGAGA</sequence>
<feature type="region of interest" description="Disordered" evidence="1">
    <location>
        <begin position="1179"/>
        <end position="1205"/>
    </location>
</feature>
<feature type="compositionally biased region" description="Pro residues" evidence="1">
    <location>
        <begin position="1549"/>
        <end position="1560"/>
    </location>
</feature>
<feature type="compositionally biased region" description="Low complexity" evidence="1">
    <location>
        <begin position="15"/>
        <end position="28"/>
    </location>
</feature>
<feature type="non-terminal residue" evidence="3">
    <location>
        <position position="1"/>
    </location>
</feature>
<feature type="region of interest" description="Disordered" evidence="1">
    <location>
        <begin position="2226"/>
        <end position="2250"/>
    </location>
</feature>
<feature type="region of interest" description="Disordered" evidence="1">
    <location>
        <begin position="519"/>
        <end position="595"/>
    </location>
</feature>
<dbReference type="InterPro" id="IPR040392">
    <property type="entry name" value="PKHA4-7_PH"/>
</dbReference>
<dbReference type="Gene3D" id="2.30.29.30">
    <property type="entry name" value="Pleckstrin-homology domain (PH domain)/Phosphotyrosine-binding domain (PTB)"/>
    <property type="match status" value="1"/>
</dbReference>
<feature type="region of interest" description="Disordered" evidence="1">
    <location>
        <begin position="1888"/>
        <end position="1954"/>
    </location>
</feature>
<dbReference type="SUPFAM" id="SSF50729">
    <property type="entry name" value="PH domain-like"/>
    <property type="match status" value="1"/>
</dbReference>
<feature type="region of interest" description="Disordered" evidence="1">
    <location>
        <begin position="1541"/>
        <end position="1564"/>
    </location>
</feature>
<feature type="compositionally biased region" description="Basic and acidic residues" evidence="1">
    <location>
        <begin position="1500"/>
        <end position="1512"/>
    </location>
</feature>
<feature type="compositionally biased region" description="Polar residues" evidence="1">
    <location>
        <begin position="1051"/>
        <end position="1070"/>
    </location>
</feature>
<organism evidence="3 4">
    <name type="scientific">Heterotrigona itama</name>
    <dbReference type="NCBI Taxonomy" id="395501"/>
    <lineage>
        <taxon>Eukaryota</taxon>
        <taxon>Metazoa</taxon>
        <taxon>Ecdysozoa</taxon>
        <taxon>Arthropoda</taxon>
        <taxon>Hexapoda</taxon>
        <taxon>Insecta</taxon>
        <taxon>Pterygota</taxon>
        <taxon>Neoptera</taxon>
        <taxon>Endopterygota</taxon>
        <taxon>Hymenoptera</taxon>
        <taxon>Apocrita</taxon>
        <taxon>Aculeata</taxon>
        <taxon>Apoidea</taxon>
        <taxon>Anthophila</taxon>
        <taxon>Apidae</taxon>
        <taxon>Heterotrigona</taxon>
    </lineage>
</organism>
<feature type="region of interest" description="Disordered" evidence="1">
    <location>
        <begin position="867"/>
        <end position="1037"/>
    </location>
</feature>